<feature type="domain" description="Potassium channel" evidence="2">
    <location>
        <begin position="147"/>
        <end position="222"/>
    </location>
</feature>
<feature type="transmembrane region" description="Helical" evidence="1">
    <location>
        <begin position="134"/>
        <end position="156"/>
    </location>
</feature>
<gene>
    <name evidence="3" type="ORF">RN51_02374</name>
</gene>
<feature type="transmembrane region" description="Helical" evidence="1">
    <location>
        <begin position="23"/>
        <end position="39"/>
    </location>
</feature>
<evidence type="ECO:0000256" key="1">
    <source>
        <dbReference type="SAM" id="Phobius"/>
    </source>
</evidence>
<reference evidence="3 4" key="1">
    <citation type="submission" date="2015-02" db="EMBL/GenBank/DDBJ databases">
        <title>Draft genome sequences of ten Microbacterium spp. with emphasis on heavy metal contaminated environments.</title>
        <authorList>
            <person name="Corretto E."/>
        </authorList>
    </citation>
    <scope>NUCLEOTIDE SEQUENCE [LARGE SCALE GENOMIC DNA]</scope>
    <source>
        <strain evidence="3 4">BEL163</strain>
    </source>
</reference>
<dbReference type="InterPro" id="IPR013099">
    <property type="entry name" value="K_chnl_dom"/>
</dbReference>
<organism evidence="3 4">
    <name type="scientific">Microbacterium oxydans</name>
    <dbReference type="NCBI Taxonomy" id="82380"/>
    <lineage>
        <taxon>Bacteria</taxon>
        <taxon>Bacillati</taxon>
        <taxon>Actinomycetota</taxon>
        <taxon>Actinomycetes</taxon>
        <taxon>Micrococcales</taxon>
        <taxon>Microbacteriaceae</taxon>
        <taxon>Microbacterium</taxon>
    </lineage>
</organism>
<evidence type="ECO:0000259" key="2">
    <source>
        <dbReference type="Pfam" id="PF07885"/>
    </source>
</evidence>
<dbReference type="Pfam" id="PF07885">
    <property type="entry name" value="Ion_trans_2"/>
    <property type="match status" value="1"/>
</dbReference>
<keyword evidence="1" id="KW-0812">Transmembrane</keyword>
<feature type="transmembrane region" description="Helical" evidence="1">
    <location>
        <begin position="102"/>
        <end position="122"/>
    </location>
</feature>
<dbReference type="SUPFAM" id="SSF81324">
    <property type="entry name" value="Voltage-gated potassium channels"/>
    <property type="match status" value="1"/>
</dbReference>
<protein>
    <submittedName>
        <fullName evidence="3">Ion channel</fullName>
    </submittedName>
</protein>
<dbReference type="EMBL" id="JYIV01000027">
    <property type="protein sequence ID" value="KJL21358.1"/>
    <property type="molecule type" value="Genomic_DNA"/>
</dbReference>
<name>A0A0F0KKH2_9MICO</name>
<evidence type="ECO:0000313" key="4">
    <source>
        <dbReference type="Proteomes" id="UP000033725"/>
    </source>
</evidence>
<dbReference type="AlphaFoldDB" id="A0A0F0KKH2"/>
<feature type="transmembrane region" description="Helical" evidence="1">
    <location>
        <begin position="51"/>
        <end position="69"/>
    </location>
</feature>
<accession>A0A0F0KKH2</accession>
<keyword evidence="1" id="KW-1133">Transmembrane helix</keyword>
<comment type="caution">
    <text evidence="3">The sequence shown here is derived from an EMBL/GenBank/DDBJ whole genome shotgun (WGS) entry which is preliminary data.</text>
</comment>
<dbReference type="RefSeq" id="WP_045264226.1">
    <property type="nucleotide sequence ID" value="NZ_JYIV01000027.1"/>
</dbReference>
<sequence>MTEKLTEHGTDSSPSSGLWSRRAAGYGVVLVLLVVSYGLCATQPSTDPSPWAFLPMLATVAVVFYVTGATRLAQRVSWVVLSAAGLAAVIAGALGLDGPLLAIPLSAASMLALLVAPWVIIAHQVTRRGLDFEALLAAVTAYILVGMFFAFVYNLMSQLSPTPLFGDKTAESLGNQLFFSFTALTTTGYGNIVPVGTGGQAVAIAEGITGQLFLITAVARIMRGASATRTPAASE</sequence>
<dbReference type="Proteomes" id="UP000033725">
    <property type="component" value="Unassembled WGS sequence"/>
</dbReference>
<dbReference type="Gene3D" id="1.10.287.70">
    <property type="match status" value="1"/>
</dbReference>
<dbReference type="OrthoDB" id="3288670at2"/>
<proteinExistence type="predicted"/>
<dbReference type="PATRIC" id="fig|82380.10.peg.2387"/>
<evidence type="ECO:0000313" key="3">
    <source>
        <dbReference type="EMBL" id="KJL21358.1"/>
    </source>
</evidence>
<keyword evidence="1" id="KW-0472">Membrane</keyword>
<feature type="transmembrane region" description="Helical" evidence="1">
    <location>
        <begin position="76"/>
        <end position="96"/>
    </location>
</feature>